<dbReference type="RefSeq" id="WP_254297299.1">
    <property type="nucleotide sequence ID" value="NZ_JAMLDX010000034.1"/>
</dbReference>
<name>A0A9X2HPP8_9SPHN</name>
<evidence type="ECO:0000313" key="2">
    <source>
        <dbReference type="EMBL" id="MCP3733154.1"/>
    </source>
</evidence>
<dbReference type="Pfam" id="PF11188">
    <property type="entry name" value="DUF2975"/>
    <property type="match status" value="1"/>
</dbReference>
<feature type="transmembrane region" description="Helical" evidence="1">
    <location>
        <begin position="20"/>
        <end position="42"/>
    </location>
</feature>
<organism evidence="2 3">
    <name type="scientific">Sphingomonas tagetis</name>
    <dbReference type="NCBI Taxonomy" id="2949092"/>
    <lineage>
        <taxon>Bacteria</taxon>
        <taxon>Pseudomonadati</taxon>
        <taxon>Pseudomonadota</taxon>
        <taxon>Alphaproteobacteria</taxon>
        <taxon>Sphingomonadales</taxon>
        <taxon>Sphingomonadaceae</taxon>
        <taxon>Sphingomonas</taxon>
    </lineage>
</organism>
<protein>
    <submittedName>
        <fullName evidence="2">DUF2975 domain-containing protein</fullName>
    </submittedName>
</protein>
<dbReference type="AlphaFoldDB" id="A0A9X2HPP8"/>
<evidence type="ECO:0000313" key="3">
    <source>
        <dbReference type="Proteomes" id="UP001139451"/>
    </source>
</evidence>
<evidence type="ECO:0000256" key="1">
    <source>
        <dbReference type="SAM" id="Phobius"/>
    </source>
</evidence>
<feature type="transmembrane region" description="Helical" evidence="1">
    <location>
        <begin position="141"/>
        <end position="159"/>
    </location>
</feature>
<comment type="caution">
    <text evidence="2">The sequence shown here is derived from an EMBL/GenBank/DDBJ whole genome shotgun (WGS) entry which is preliminary data.</text>
</comment>
<dbReference type="InterPro" id="IPR021354">
    <property type="entry name" value="DUF2975"/>
</dbReference>
<accession>A0A9X2HPP8</accession>
<feature type="transmembrane region" description="Helical" evidence="1">
    <location>
        <begin position="62"/>
        <end position="87"/>
    </location>
</feature>
<sequence length="173" mass="18620">MSRTQPSDPLLTVTQILLRIGIAVMALIILAGAVAVLALLLFPDQQVAPQLTDASKGTVWWVAAGAATLITILVLSIAFTLNLSRIVSTVGEGDPFRPENADRLDRMAWLALATEACGFVLMPVVRTIASHIGELRGDFEMSFGGFVVALVLFILARVFRLGTRMRDDLEGTV</sequence>
<dbReference type="EMBL" id="JAMLDX010000034">
    <property type="protein sequence ID" value="MCP3733154.1"/>
    <property type="molecule type" value="Genomic_DNA"/>
</dbReference>
<gene>
    <name evidence="2" type="ORF">M9978_22375</name>
</gene>
<feature type="transmembrane region" description="Helical" evidence="1">
    <location>
        <begin position="108"/>
        <end position="129"/>
    </location>
</feature>
<dbReference type="Proteomes" id="UP001139451">
    <property type="component" value="Unassembled WGS sequence"/>
</dbReference>
<keyword evidence="1" id="KW-0812">Transmembrane</keyword>
<proteinExistence type="predicted"/>
<keyword evidence="1" id="KW-0472">Membrane</keyword>
<keyword evidence="1" id="KW-1133">Transmembrane helix</keyword>
<keyword evidence="3" id="KW-1185">Reference proteome</keyword>
<reference evidence="2" key="1">
    <citation type="submission" date="2022-05" db="EMBL/GenBank/DDBJ databases">
        <title>Sphingomonas sp. strain MG17 Genome sequencing and assembly.</title>
        <authorList>
            <person name="Kim I."/>
        </authorList>
    </citation>
    <scope>NUCLEOTIDE SEQUENCE</scope>
    <source>
        <strain evidence="2">MG17</strain>
    </source>
</reference>